<dbReference type="GO" id="GO:0016829">
    <property type="term" value="F:lyase activity"/>
    <property type="evidence" value="ECO:0007669"/>
    <property type="project" value="UniProtKB-KW"/>
</dbReference>
<evidence type="ECO:0000313" key="5">
    <source>
        <dbReference type="EMBL" id="MFD1124676.1"/>
    </source>
</evidence>
<dbReference type="Pfam" id="PF03802">
    <property type="entry name" value="CitX"/>
    <property type="match status" value="1"/>
</dbReference>
<protein>
    <recommendedName>
        <fullName evidence="1">citrate lyase holo-[acyl-carrier protein] synthase</fullName>
        <ecNumber evidence="1">2.7.7.61</ecNumber>
    </recommendedName>
</protein>
<proteinExistence type="predicted"/>
<evidence type="ECO:0000256" key="4">
    <source>
        <dbReference type="ARBA" id="ARBA00048574"/>
    </source>
</evidence>
<reference evidence="6" key="1">
    <citation type="journal article" date="2019" name="Int. J. Syst. Evol. Microbiol.">
        <title>The Global Catalogue of Microorganisms (GCM) 10K type strain sequencing project: providing services to taxonomists for standard genome sequencing and annotation.</title>
        <authorList>
            <consortium name="The Broad Institute Genomics Platform"/>
            <consortium name="The Broad Institute Genome Sequencing Center for Infectious Disease"/>
            <person name="Wu L."/>
            <person name="Ma J."/>
        </authorList>
    </citation>
    <scope>NUCLEOTIDE SEQUENCE [LARGE SCALE GENOMIC DNA]</scope>
    <source>
        <strain evidence="6">CCUG 71848</strain>
    </source>
</reference>
<comment type="caution">
    <text evidence="5">The sequence shown here is derived from an EMBL/GenBank/DDBJ whole genome shotgun (WGS) entry which is preliminary data.</text>
</comment>
<gene>
    <name evidence="5" type="primary">citX</name>
    <name evidence="5" type="ORF">ACFQ22_04770</name>
</gene>
<keyword evidence="6" id="KW-1185">Reference proteome</keyword>
<evidence type="ECO:0000256" key="1">
    <source>
        <dbReference type="ARBA" id="ARBA00012524"/>
    </source>
</evidence>
<comment type="catalytic activity">
    <reaction evidence="4">
        <text>apo-[citrate lyase ACP] + 2'-(5''-triphospho-alpha-D-ribosyl)-3'-dephospho-CoA = holo-[citrate lyase ACP] + diphosphate</text>
        <dbReference type="Rhea" id="RHEA:16333"/>
        <dbReference type="Rhea" id="RHEA-COMP:10157"/>
        <dbReference type="Rhea" id="RHEA-COMP:10158"/>
        <dbReference type="ChEBI" id="CHEBI:29999"/>
        <dbReference type="ChEBI" id="CHEBI:33019"/>
        <dbReference type="ChEBI" id="CHEBI:61378"/>
        <dbReference type="ChEBI" id="CHEBI:82683"/>
        <dbReference type="EC" id="2.7.7.61"/>
    </reaction>
</comment>
<dbReference type="EMBL" id="JBHTLH010000012">
    <property type="protein sequence ID" value="MFD1124676.1"/>
    <property type="molecule type" value="Genomic_DNA"/>
</dbReference>
<dbReference type="EC" id="2.7.7.61" evidence="1"/>
<keyword evidence="3 5" id="KW-0548">Nucleotidyltransferase</keyword>
<evidence type="ECO:0000313" key="6">
    <source>
        <dbReference type="Proteomes" id="UP001597156"/>
    </source>
</evidence>
<evidence type="ECO:0000256" key="3">
    <source>
        <dbReference type="ARBA" id="ARBA00022695"/>
    </source>
</evidence>
<dbReference type="GO" id="GO:0050519">
    <property type="term" value="F:holo-citrate lyase synthase activity"/>
    <property type="evidence" value="ECO:0007669"/>
    <property type="project" value="UniProtKB-EC"/>
</dbReference>
<sequence length="182" mass="20428">MSKSIFEAGTPQNILAVLTNKDQRAALQAKLLAVFPKAAVVAVKLNVAGPIKSNPQLTSLFDEGLSHFNRLLAQHQVSPSLKTIKWHRETGQETFMVFNESAEKMKRLAVNFEDRFELGRLFDVDVLTAKCGSQPLSRSDFGLAARRCLICDRPAKECARSRRHSVAELQSKISQMYQTYFN</sequence>
<organism evidence="5 6">
    <name type="scientific">Lentilactobacillus raoultii</name>
    <dbReference type="NCBI Taxonomy" id="1987503"/>
    <lineage>
        <taxon>Bacteria</taxon>
        <taxon>Bacillati</taxon>
        <taxon>Bacillota</taxon>
        <taxon>Bacilli</taxon>
        <taxon>Lactobacillales</taxon>
        <taxon>Lactobacillaceae</taxon>
        <taxon>Lentilactobacillus</taxon>
    </lineage>
</organism>
<dbReference type="InterPro" id="IPR005551">
    <property type="entry name" value="CitX"/>
</dbReference>
<keyword evidence="5" id="KW-0456">Lyase</keyword>
<dbReference type="RefSeq" id="WP_121979593.1">
    <property type="nucleotide sequence ID" value="NZ_JBHTLH010000012.1"/>
</dbReference>
<keyword evidence="2 5" id="KW-0808">Transferase</keyword>
<accession>A0ABW3PHX6</accession>
<evidence type="ECO:0000256" key="2">
    <source>
        <dbReference type="ARBA" id="ARBA00022679"/>
    </source>
</evidence>
<name>A0ABW3PHX6_9LACO</name>
<dbReference type="Proteomes" id="UP001597156">
    <property type="component" value="Unassembled WGS sequence"/>
</dbReference>
<dbReference type="NCBIfam" id="TIGR03124">
    <property type="entry name" value="citrate_citX"/>
    <property type="match status" value="1"/>
</dbReference>